<dbReference type="RefSeq" id="WP_341597256.1">
    <property type="nucleotide sequence ID" value="NZ_JBAKAZ010000018.1"/>
</dbReference>
<feature type="transmembrane region" description="Helical" evidence="7">
    <location>
        <begin position="148"/>
        <end position="166"/>
    </location>
</feature>
<evidence type="ECO:0000256" key="2">
    <source>
        <dbReference type="ARBA" id="ARBA00022475"/>
    </source>
</evidence>
<name>A0ABU9GPK2_9GAMM</name>
<feature type="transmembrane region" description="Helical" evidence="7">
    <location>
        <begin position="101"/>
        <end position="127"/>
    </location>
</feature>
<evidence type="ECO:0000256" key="7">
    <source>
        <dbReference type="SAM" id="Phobius"/>
    </source>
</evidence>
<organism evidence="8 9">
    <name type="scientific">Psychromonas aquatilis</name>
    <dbReference type="NCBI Taxonomy" id="2005072"/>
    <lineage>
        <taxon>Bacteria</taxon>
        <taxon>Pseudomonadati</taxon>
        <taxon>Pseudomonadota</taxon>
        <taxon>Gammaproteobacteria</taxon>
        <taxon>Alteromonadales</taxon>
        <taxon>Psychromonadaceae</taxon>
        <taxon>Psychromonas</taxon>
    </lineage>
</organism>
<evidence type="ECO:0000256" key="6">
    <source>
        <dbReference type="ARBA" id="ARBA00023136"/>
    </source>
</evidence>
<gene>
    <name evidence="8" type="ORF">V6256_06455</name>
</gene>
<keyword evidence="9" id="KW-1185">Reference proteome</keyword>
<feature type="transmembrane region" description="Helical" evidence="7">
    <location>
        <begin position="54"/>
        <end position="76"/>
    </location>
</feature>
<dbReference type="Proteomes" id="UP001369082">
    <property type="component" value="Unassembled WGS sequence"/>
</dbReference>
<evidence type="ECO:0000256" key="1">
    <source>
        <dbReference type="ARBA" id="ARBA00004533"/>
    </source>
</evidence>
<reference evidence="8 9" key="1">
    <citation type="submission" date="2024-02" db="EMBL/GenBank/DDBJ databases">
        <title>Bacteria isolated from the canopy kelp, Nereocystis luetkeana.</title>
        <authorList>
            <person name="Pfister C.A."/>
            <person name="Younker I.T."/>
            <person name="Light S.H."/>
        </authorList>
    </citation>
    <scope>NUCLEOTIDE SEQUENCE [LARGE SCALE GENOMIC DNA]</scope>
    <source>
        <strain evidence="8 9">TI.1.05</strain>
    </source>
</reference>
<dbReference type="Pfam" id="PF04403">
    <property type="entry name" value="PqiA"/>
    <property type="match status" value="1"/>
</dbReference>
<dbReference type="InterPro" id="IPR051800">
    <property type="entry name" value="PqiA-PqiB_transport"/>
</dbReference>
<keyword evidence="4 7" id="KW-0812">Transmembrane</keyword>
<comment type="subcellular location">
    <subcellularLocation>
        <location evidence="1">Cell inner membrane</location>
    </subcellularLocation>
</comment>
<evidence type="ECO:0000313" key="9">
    <source>
        <dbReference type="Proteomes" id="UP001369082"/>
    </source>
</evidence>
<keyword evidence="2" id="KW-1003">Cell membrane</keyword>
<keyword evidence="5 7" id="KW-1133">Transmembrane helix</keyword>
<dbReference type="PANTHER" id="PTHR30462:SF1">
    <property type="entry name" value="INTERMEMBRANE TRANSPORT PROTEIN YEBS"/>
    <property type="match status" value="1"/>
</dbReference>
<dbReference type="InterPro" id="IPR007498">
    <property type="entry name" value="PqiA-like"/>
</dbReference>
<dbReference type="PANTHER" id="PTHR30462">
    <property type="entry name" value="INTERMEMBRANE TRANSPORT PROTEIN PQIB-RELATED"/>
    <property type="match status" value="1"/>
</dbReference>
<evidence type="ECO:0000256" key="3">
    <source>
        <dbReference type="ARBA" id="ARBA00022519"/>
    </source>
</evidence>
<evidence type="ECO:0000256" key="5">
    <source>
        <dbReference type="ARBA" id="ARBA00022989"/>
    </source>
</evidence>
<proteinExistence type="predicted"/>
<keyword evidence="3" id="KW-0997">Cell inner membrane</keyword>
<accession>A0ABU9GPK2</accession>
<sequence length="210" mass="23379">MNKPLQPGKSAMQQGWQLCRMCGEASPIQAGEARCPSCDTPISPRIKHSLQKTWALLFTAFIFVIPANLYPITYLLKNNTPYPDTIFSGILSLINTGMPGIALIVFIASILVPILKIVALFFISLVVHFKWQLNPSKQLLAYNIIDWIGRWSVLDLFVISIMMAVFDKGNLLSVYPGVAATSFTIVVITTLFAAQSFDTRLIWDKNINAK</sequence>
<feature type="transmembrane region" description="Helical" evidence="7">
    <location>
        <begin position="172"/>
        <end position="194"/>
    </location>
</feature>
<evidence type="ECO:0000313" key="8">
    <source>
        <dbReference type="EMBL" id="MEL0629246.1"/>
    </source>
</evidence>
<evidence type="ECO:0000256" key="4">
    <source>
        <dbReference type="ARBA" id="ARBA00022692"/>
    </source>
</evidence>
<protein>
    <submittedName>
        <fullName evidence="8">Paraquat-inducible protein A</fullName>
    </submittedName>
</protein>
<keyword evidence="6 7" id="KW-0472">Membrane</keyword>
<comment type="caution">
    <text evidence="8">The sequence shown here is derived from an EMBL/GenBank/DDBJ whole genome shotgun (WGS) entry which is preliminary data.</text>
</comment>
<dbReference type="EMBL" id="JBAKAZ010000018">
    <property type="protein sequence ID" value="MEL0629246.1"/>
    <property type="molecule type" value="Genomic_DNA"/>
</dbReference>